<evidence type="ECO:0008006" key="3">
    <source>
        <dbReference type="Google" id="ProtNLM"/>
    </source>
</evidence>
<dbReference type="RefSeq" id="WP_013676352.1">
    <property type="nucleotide sequence ID" value="NZ_BAABKS010000017.1"/>
</dbReference>
<reference evidence="2" key="1">
    <citation type="journal article" date="2019" name="Int. J. Syst. Evol. Microbiol.">
        <title>The Global Catalogue of Microorganisms (GCM) 10K type strain sequencing project: providing services to taxonomists for standard genome sequencing and annotation.</title>
        <authorList>
            <consortium name="The Broad Institute Genomics Platform"/>
            <consortium name="The Broad Institute Genome Sequencing Center for Infectious Disease"/>
            <person name="Wu L."/>
            <person name="Ma J."/>
        </authorList>
    </citation>
    <scope>NUCLEOTIDE SEQUENCE [LARGE SCALE GENOMIC DNA]</scope>
    <source>
        <strain evidence="2">CCUG 49018</strain>
    </source>
</reference>
<organism evidence="1 2">
    <name type="scientific">Pseudonocardia benzenivorans</name>
    <dbReference type="NCBI Taxonomy" id="228005"/>
    <lineage>
        <taxon>Bacteria</taxon>
        <taxon>Bacillati</taxon>
        <taxon>Actinomycetota</taxon>
        <taxon>Actinomycetes</taxon>
        <taxon>Pseudonocardiales</taxon>
        <taxon>Pseudonocardiaceae</taxon>
        <taxon>Pseudonocardia</taxon>
    </lineage>
</organism>
<comment type="caution">
    <text evidence="1">The sequence shown here is derived from an EMBL/GenBank/DDBJ whole genome shotgun (WGS) entry which is preliminary data.</text>
</comment>
<evidence type="ECO:0000313" key="1">
    <source>
        <dbReference type="EMBL" id="MFD1232037.1"/>
    </source>
</evidence>
<sequence>MTIGPVQLLVLGFDHPNFQGRIRAELERLRDDDMIRVIDFLGVYKAVGGEVQVLKETQLDEAERAEFGAVVGALIGIGAGLSPEEGAALGAEVMTAEDDDTLDEEAWDAIAEIPEGSAAALVLLEHRWAIPLREALADAGGVRLASEFVSPLDLVEVGLVAAQEAEALVARSADAV</sequence>
<dbReference type="Proteomes" id="UP001597182">
    <property type="component" value="Unassembled WGS sequence"/>
</dbReference>
<gene>
    <name evidence="1" type="ORF">ACFQ34_01955</name>
</gene>
<dbReference type="EMBL" id="JBHTMB010000012">
    <property type="protein sequence ID" value="MFD1232037.1"/>
    <property type="molecule type" value="Genomic_DNA"/>
</dbReference>
<protein>
    <recommendedName>
        <fullName evidence="3">DUF1269 domain-containing protein</fullName>
    </recommendedName>
</protein>
<evidence type="ECO:0000313" key="2">
    <source>
        <dbReference type="Proteomes" id="UP001597182"/>
    </source>
</evidence>
<proteinExistence type="predicted"/>
<name>A0ABW3VAD4_9PSEU</name>
<keyword evidence="2" id="KW-1185">Reference proteome</keyword>
<accession>A0ABW3VAD4</accession>